<dbReference type="RefSeq" id="WP_211545662.1">
    <property type="nucleotide sequence ID" value="NZ_JAGTUF010000001.1"/>
</dbReference>
<protein>
    <recommendedName>
        <fullName evidence="2">histidine kinase</fullName>
        <ecNumber evidence="2">2.7.13.3</ecNumber>
    </recommendedName>
</protein>
<keyword evidence="6" id="KW-0175">Coiled coil</keyword>
<dbReference type="SMART" id="SM00388">
    <property type="entry name" value="HisKA"/>
    <property type="match status" value="1"/>
</dbReference>
<dbReference type="InterPro" id="IPR036097">
    <property type="entry name" value="HisK_dim/P_sf"/>
</dbReference>
<dbReference type="EMBL" id="JAGTUF010000001">
    <property type="protein sequence ID" value="MBR9970147.1"/>
    <property type="molecule type" value="Genomic_DNA"/>
</dbReference>
<sequence length="251" mass="27041">MVSAEAKGQQADTDRRISALQRNLDELRRSNAELEQFAHVVSHDLREPLRMISSYAQLMMRRYGGKLDSDADAFLGFITEGAARMEHLIGDILDYSRAGCSNVALAAIDSAEPLAAALADLSPSISDSGAHVSVGTMPTISADSGQIERLFANLVSNALKYRAADRIPEISISGGENVDGWHFVVRDNGQGIPATDCERVFAAFSRLHGRDIPGTGLGLAICRKIVERHGGIIWAEPCEPAGTAFHFTLAH</sequence>
<dbReference type="InterPro" id="IPR003594">
    <property type="entry name" value="HATPase_dom"/>
</dbReference>
<keyword evidence="4" id="KW-0808">Transferase</keyword>
<dbReference type="InterPro" id="IPR005467">
    <property type="entry name" value="His_kinase_dom"/>
</dbReference>
<dbReference type="Gene3D" id="3.30.565.10">
    <property type="entry name" value="Histidine kinase-like ATPase, C-terminal domain"/>
    <property type="match status" value="1"/>
</dbReference>
<dbReference type="EC" id="2.7.13.3" evidence="2"/>
<dbReference type="SMART" id="SM00387">
    <property type="entry name" value="HATPase_c"/>
    <property type="match status" value="1"/>
</dbReference>
<evidence type="ECO:0000313" key="9">
    <source>
        <dbReference type="Proteomes" id="UP000680714"/>
    </source>
</evidence>
<evidence type="ECO:0000256" key="3">
    <source>
        <dbReference type="ARBA" id="ARBA00022553"/>
    </source>
</evidence>
<proteinExistence type="predicted"/>
<dbReference type="PROSITE" id="PS50109">
    <property type="entry name" value="HIS_KIN"/>
    <property type="match status" value="1"/>
</dbReference>
<feature type="domain" description="Histidine kinase" evidence="7">
    <location>
        <begin position="40"/>
        <end position="251"/>
    </location>
</feature>
<evidence type="ECO:0000256" key="1">
    <source>
        <dbReference type="ARBA" id="ARBA00000085"/>
    </source>
</evidence>
<evidence type="ECO:0000259" key="7">
    <source>
        <dbReference type="PROSITE" id="PS50109"/>
    </source>
</evidence>
<organism evidence="8 9">
    <name type="scientific">Magnetospirillum sulfuroxidans</name>
    <dbReference type="NCBI Taxonomy" id="611300"/>
    <lineage>
        <taxon>Bacteria</taxon>
        <taxon>Pseudomonadati</taxon>
        <taxon>Pseudomonadota</taxon>
        <taxon>Alphaproteobacteria</taxon>
        <taxon>Rhodospirillales</taxon>
        <taxon>Rhodospirillaceae</taxon>
        <taxon>Magnetospirillum</taxon>
    </lineage>
</organism>
<dbReference type="CDD" id="cd00082">
    <property type="entry name" value="HisKA"/>
    <property type="match status" value="1"/>
</dbReference>
<keyword evidence="5" id="KW-0418">Kinase</keyword>
<keyword evidence="9" id="KW-1185">Reference proteome</keyword>
<keyword evidence="3" id="KW-0597">Phosphoprotein</keyword>
<evidence type="ECO:0000256" key="5">
    <source>
        <dbReference type="ARBA" id="ARBA00022777"/>
    </source>
</evidence>
<feature type="coiled-coil region" evidence="6">
    <location>
        <begin position="10"/>
        <end position="37"/>
    </location>
</feature>
<dbReference type="InterPro" id="IPR052162">
    <property type="entry name" value="Sensor_kinase/Photoreceptor"/>
</dbReference>
<reference evidence="8 9" key="1">
    <citation type="submission" date="2021-04" db="EMBL/GenBank/DDBJ databases">
        <title>Magnetospirillum sulfuroxidans sp. nov., a facultative chemolithoautotrophic sulfur-oxidizing alphaproteobacterium isolated from freshwater sediment and proposals for Paramagetospirillum gen. nov., and Magnetospirillaceae fam. nov.</title>
        <authorList>
            <person name="Koziaeva V."/>
            <person name="Geelhoed J.S."/>
            <person name="Sorokin D.Y."/>
            <person name="Grouzdev D.S."/>
        </authorList>
    </citation>
    <scope>NUCLEOTIDE SEQUENCE [LARGE SCALE GENOMIC DNA]</scope>
    <source>
        <strain evidence="8 9">J10</strain>
    </source>
</reference>
<dbReference type="SUPFAM" id="SSF47384">
    <property type="entry name" value="Homodimeric domain of signal transducing histidine kinase"/>
    <property type="match status" value="1"/>
</dbReference>
<evidence type="ECO:0000256" key="6">
    <source>
        <dbReference type="SAM" id="Coils"/>
    </source>
</evidence>
<evidence type="ECO:0000313" key="8">
    <source>
        <dbReference type="EMBL" id="MBR9970147.1"/>
    </source>
</evidence>
<dbReference type="InterPro" id="IPR004358">
    <property type="entry name" value="Sig_transdc_His_kin-like_C"/>
</dbReference>
<comment type="caution">
    <text evidence="8">The sequence shown here is derived from an EMBL/GenBank/DDBJ whole genome shotgun (WGS) entry which is preliminary data.</text>
</comment>
<name>A0ABS5I6V3_9PROT</name>
<dbReference type="PANTHER" id="PTHR43304">
    <property type="entry name" value="PHYTOCHROME-LIKE PROTEIN CPH1"/>
    <property type="match status" value="1"/>
</dbReference>
<dbReference type="Pfam" id="PF00512">
    <property type="entry name" value="HisKA"/>
    <property type="match status" value="1"/>
</dbReference>
<evidence type="ECO:0000256" key="2">
    <source>
        <dbReference type="ARBA" id="ARBA00012438"/>
    </source>
</evidence>
<dbReference type="Pfam" id="PF02518">
    <property type="entry name" value="HATPase_c"/>
    <property type="match status" value="1"/>
</dbReference>
<dbReference type="InterPro" id="IPR003661">
    <property type="entry name" value="HisK_dim/P_dom"/>
</dbReference>
<evidence type="ECO:0000256" key="4">
    <source>
        <dbReference type="ARBA" id="ARBA00022679"/>
    </source>
</evidence>
<dbReference type="PRINTS" id="PR00344">
    <property type="entry name" value="BCTRLSENSOR"/>
</dbReference>
<accession>A0ABS5I6V3</accession>
<dbReference type="Proteomes" id="UP000680714">
    <property type="component" value="Unassembled WGS sequence"/>
</dbReference>
<comment type="catalytic activity">
    <reaction evidence="1">
        <text>ATP + protein L-histidine = ADP + protein N-phospho-L-histidine.</text>
        <dbReference type="EC" id="2.7.13.3"/>
    </reaction>
</comment>
<dbReference type="PANTHER" id="PTHR43304:SF1">
    <property type="entry name" value="PAC DOMAIN-CONTAINING PROTEIN"/>
    <property type="match status" value="1"/>
</dbReference>
<gene>
    <name evidence="8" type="ORF">KEC16_00285</name>
</gene>
<dbReference type="SUPFAM" id="SSF55874">
    <property type="entry name" value="ATPase domain of HSP90 chaperone/DNA topoisomerase II/histidine kinase"/>
    <property type="match status" value="1"/>
</dbReference>
<dbReference type="Gene3D" id="1.10.287.130">
    <property type="match status" value="1"/>
</dbReference>
<dbReference type="InterPro" id="IPR036890">
    <property type="entry name" value="HATPase_C_sf"/>
</dbReference>